<dbReference type="Pfam" id="PF02632">
    <property type="entry name" value="BioY"/>
    <property type="match status" value="1"/>
</dbReference>
<dbReference type="PANTHER" id="PTHR34295">
    <property type="entry name" value="BIOTIN TRANSPORTER BIOY"/>
    <property type="match status" value="1"/>
</dbReference>
<name>A0A2H5XDX3_9BACT</name>
<keyword evidence="2 3" id="KW-0472">Membrane</keyword>
<dbReference type="GO" id="GO:0015225">
    <property type="term" value="F:biotin transmembrane transporter activity"/>
    <property type="evidence" value="ECO:0007669"/>
    <property type="project" value="UniProtKB-UniRule"/>
</dbReference>
<organism evidence="4 5">
    <name type="scientific">Candidatus Fervidibacter japonicus</name>
    <dbReference type="NCBI Taxonomy" id="2035412"/>
    <lineage>
        <taxon>Bacteria</taxon>
        <taxon>Candidatus Fervidibacterota</taxon>
        <taxon>Candidatus Fervidibacter</taxon>
    </lineage>
</organism>
<comment type="subcellular location">
    <subcellularLocation>
        <location evidence="2">Cell membrane</location>
        <topology evidence="2">Multi-pass membrane protein</topology>
    </subcellularLocation>
</comment>
<keyword evidence="2" id="KW-1003">Cell membrane</keyword>
<evidence type="ECO:0000256" key="2">
    <source>
        <dbReference type="PIRNR" id="PIRNR016661"/>
    </source>
</evidence>
<dbReference type="GO" id="GO:0005886">
    <property type="term" value="C:plasma membrane"/>
    <property type="evidence" value="ECO:0007669"/>
    <property type="project" value="UniProtKB-SubCell"/>
</dbReference>
<accession>A0A2H5XDX3</accession>
<dbReference type="Gene3D" id="1.10.1760.20">
    <property type="match status" value="1"/>
</dbReference>
<feature type="transmembrane region" description="Helical" evidence="3">
    <location>
        <begin position="157"/>
        <end position="178"/>
    </location>
</feature>
<gene>
    <name evidence="4" type="primary">bioY</name>
    <name evidence="4" type="ORF">HRbin17_01859</name>
</gene>
<keyword evidence="3" id="KW-0812">Transmembrane</keyword>
<feature type="transmembrane region" description="Helical" evidence="3">
    <location>
        <begin position="91"/>
        <end position="112"/>
    </location>
</feature>
<keyword evidence="3" id="KW-1133">Transmembrane helix</keyword>
<evidence type="ECO:0000313" key="4">
    <source>
        <dbReference type="EMBL" id="GBC99337.1"/>
    </source>
</evidence>
<dbReference type="PIRSF" id="PIRSF016661">
    <property type="entry name" value="BioY"/>
    <property type="match status" value="1"/>
</dbReference>
<feature type="transmembrane region" description="Helical" evidence="3">
    <location>
        <begin position="17"/>
        <end position="37"/>
    </location>
</feature>
<feature type="transmembrane region" description="Helical" evidence="3">
    <location>
        <begin position="124"/>
        <end position="145"/>
    </location>
</feature>
<reference evidence="5" key="1">
    <citation type="submission" date="2017-09" db="EMBL/GenBank/DDBJ databases">
        <title>Metaegenomics of thermophilic ammonia-oxidizing enrichment culture.</title>
        <authorList>
            <person name="Kato S."/>
            <person name="Suzuki K."/>
        </authorList>
    </citation>
    <scope>NUCLEOTIDE SEQUENCE [LARGE SCALE GENOMIC DNA]</scope>
</reference>
<protein>
    <recommendedName>
        <fullName evidence="2">Biotin transporter</fullName>
    </recommendedName>
</protein>
<dbReference type="InterPro" id="IPR003784">
    <property type="entry name" value="BioY"/>
</dbReference>
<sequence>MTVVSAWLRQRSLTERIVALAVANLLLITSAQIRIPLPFTPVPITGQTFGVLLLGAVLGSRYGTAVVTAYVLEGLVGLPVFAGWRGGWSSLLGPTGGYIVGFIPAAFVAGWLMERGGDRRFATALGALLLANAVIYAIGLPWLAAFVGADKVVAMGLLPFVPGDLIKAVAAASSVVALRRVA</sequence>
<evidence type="ECO:0000313" key="5">
    <source>
        <dbReference type="Proteomes" id="UP000236173"/>
    </source>
</evidence>
<dbReference type="EMBL" id="BEHT01000025">
    <property type="protein sequence ID" value="GBC99337.1"/>
    <property type="molecule type" value="Genomic_DNA"/>
</dbReference>
<evidence type="ECO:0000256" key="1">
    <source>
        <dbReference type="ARBA" id="ARBA00010692"/>
    </source>
</evidence>
<comment type="caution">
    <text evidence="4">The sequence shown here is derived from an EMBL/GenBank/DDBJ whole genome shotgun (WGS) entry which is preliminary data.</text>
</comment>
<dbReference type="AlphaFoldDB" id="A0A2H5XDX3"/>
<dbReference type="Proteomes" id="UP000236173">
    <property type="component" value="Unassembled WGS sequence"/>
</dbReference>
<proteinExistence type="inferred from homology"/>
<evidence type="ECO:0000256" key="3">
    <source>
        <dbReference type="SAM" id="Phobius"/>
    </source>
</evidence>
<comment type="similarity">
    <text evidence="1 2">Belongs to the BioY family.</text>
</comment>
<dbReference type="PANTHER" id="PTHR34295:SF1">
    <property type="entry name" value="BIOTIN TRANSPORTER BIOY"/>
    <property type="match status" value="1"/>
</dbReference>
<keyword evidence="2" id="KW-0813">Transport</keyword>